<reference evidence="1 2" key="1">
    <citation type="journal article" date="2012" name="Gene">
        <title>Sequence of Leptospira santarosai serovar Shermani genome and prediction of virulence-associated genes.</title>
        <authorList>
            <person name="Chou L.F."/>
            <person name="Chen Y.T."/>
            <person name="Lu C.W."/>
            <person name="Ko Y.C."/>
            <person name="Tang C.Y."/>
            <person name="Pan M.J."/>
            <person name="Tian Y.C."/>
            <person name="Chiu C.H."/>
            <person name="Hung C.C."/>
            <person name="Yang C.W."/>
        </authorList>
    </citation>
    <scope>NUCLEOTIDE SEQUENCE [LARGE SCALE GENOMIC DNA]</scope>
    <source>
        <strain evidence="1">LT 821</strain>
    </source>
</reference>
<protein>
    <submittedName>
        <fullName evidence="1">Uncharacterized protein</fullName>
    </submittedName>
</protein>
<dbReference type="EMBL" id="CP006694">
    <property type="protein sequence ID" value="EKT84970.1"/>
    <property type="molecule type" value="Genomic_DNA"/>
</dbReference>
<dbReference type="AlphaFoldDB" id="K8Y5A6"/>
<proteinExistence type="predicted"/>
<dbReference type="KEGG" id="lst:LSS_19952"/>
<evidence type="ECO:0000313" key="1">
    <source>
        <dbReference type="EMBL" id="EKT84970.1"/>
    </source>
</evidence>
<organism evidence="1 2">
    <name type="scientific">Leptospira santarosai serovar Shermani str. LT 821</name>
    <dbReference type="NCBI Taxonomy" id="758847"/>
    <lineage>
        <taxon>Bacteria</taxon>
        <taxon>Pseudomonadati</taxon>
        <taxon>Spirochaetota</taxon>
        <taxon>Spirochaetia</taxon>
        <taxon>Leptospirales</taxon>
        <taxon>Leptospiraceae</taxon>
        <taxon>Leptospira</taxon>
    </lineage>
</organism>
<dbReference type="Proteomes" id="UP000035800">
    <property type="component" value="Chromosome I"/>
</dbReference>
<evidence type="ECO:0000313" key="2">
    <source>
        <dbReference type="Proteomes" id="UP000035800"/>
    </source>
</evidence>
<reference evidence="1 2" key="2">
    <citation type="journal article" date="2014" name="Emerg. Microbes Infect.">
        <title>Potential impact on kidney infection: a whole-genome analysis of Leptospira santarosai serovar Shermani.</title>
        <authorList>
            <person name="Chou L.F."/>
            <person name="Chen T.W."/>
            <person name="Ko Y.C."/>
            <person name="Pan M.J."/>
            <person name="Tian Y.C."/>
            <person name="Chiu C.H."/>
            <person name="Tang P."/>
            <person name="Hung C.C."/>
            <person name="Yang C.W."/>
        </authorList>
    </citation>
    <scope>NUCLEOTIDE SEQUENCE</scope>
    <source>
        <strain evidence="1 2">LT 821</strain>
    </source>
</reference>
<gene>
    <name evidence="1" type="ORF">LSS_19952</name>
</gene>
<name>K8Y5A6_9LEPT</name>
<accession>K8Y5A6</accession>
<dbReference type="PATRIC" id="fig|758847.3.peg.4151"/>
<sequence>MSILSKTARNIVFYSEGWNIFNFKSHITCEGVLLTPLRPDVSVGFQSLEGKLSKDRGVSLV</sequence>